<comment type="caution">
    <text evidence="2">The sequence shown here is derived from an EMBL/GenBank/DDBJ whole genome shotgun (WGS) entry which is preliminary data.</text>
</comment>
<reference evidence="2" key="1">
    <citation type="journal article" date="2022" name="bioRxiv">
        <title>Sequencing and chromosome-scale assembly of the giantPleurodeles waltlgenome.</title>
        <authorList>
            <person name="Brown T."/>
            <person name="Elewa A."/>
            <person name="Iarovenko S."/>
            <person name="Subramanian E."/>
            <person name="Araus A.J."/>
            <person name="Petzold A."/>
            <person name="Susuki M."/>
            <person name="Suzuki K.-i.T."/>
            <person name="Hayashi T."/>
            <person name="Toyoda A."/>
            <person name="Oliveira C."/>
            <person name="Osipova E."/>
            <person name="Leigh N.D."/>
            <person name="Simon A."/>
            <person name="Yun M.H."/>
        </authorList>
    </citation>
    <scope>NUCLEOTIDE SEQUENCE</scope>
    <source>
        <strain evidence="2">20211129_DDA</strain>
        <tissue evidence="2">Liver</tissue>
    </source>
</reference>
<dbReference type="AlphaFoldDB" id="A0AAV7L9W8"/>
<keyword evidence="3" id="KW-1185">Reference proteome</keyword>
<protein>
    <submittedName>
        <fullName evidence="2">Uncharacterized protein</fullName>
    </submittedName>
</protein>
<organism evidence="2 3">
    <name type="scientific">Pleurodeles waltl</name>
    <name type="common">Iberian ribbed newt</name>
    <dbReference type="NCBI Taxonomy" id="8319"/>
    <lineage>
        <taxon>Eukaryota</taxon>
        <taxon>Metazoa</taxon>
        <taxon>Chordata</taxon>
        <taxon>Craniata</taxon>
        <taxon>Vertebrata</taxon>
        <taxon>Euteleostomi</taxon>
        <taxon>Amphibia</taxon>
        <taxon>Batrachia</taxon>
        <taxon>Caudata</taxon>
        <taxon>Salamandroidea</taxon>
        <taxon>Salamandridae</taxon>
        <taxon>Pleurodelinae</taxon>
        <taxon>Pleurodeles</taxon>
    </lineage>
</organism>
<evidence type="ECO:0000256" key="1">
    <source>
        <dbReference type="SAM" id="SignalP"/>
    </source>
</evidence>
<name>A0AAV7L9W8_PLEWA</name>
<feature type="chain" id="PRO_5043686823" evidence="1">
    <location>
        <begin position="31"/>
        <end position="137"/>
    </location>
</feature>
<dbReference type="EMBL" id="JANPWB010000015">
    <property type="protein sequence ID" value="KAJ1087152.1"/>
    <property type="molecule type" value="Genomic_DNA"/>
</dbReference>
<sequence length="137" mass="14494">MARGVMPHPFLVLQHLFFCAVPSPLMLAEAAGPLRATAWQSTSCWGVECGAPPGSPALSGRSCTTELVQEQDLLDLLGVEVAGLGLQVLQAVQKDTDNQVEGGDEAAAGTSHFPFSMTTAAFDKVFPPCFQDQISFL</sequence>
<dbReference type="Proteomes" id="UP001066276">
    <property type="component" value="Chromosome 11"/>
</dbReference>
<evidence type="ECO:0000313" key="2">
    <source>
        <dbReference type="EMBL" id="KAJ1087152.1"/>
    </source>
</evidence>
<keyword evidence="1" id="KW-0732">Signal</keyword>
<gene>
    <name evidence="2" type="ORF">NDU88_000346</name>
</gene>
<accession>A0AAV7L9W8</accession>
<feature type="signal peptide" evidence="1">
    <location>
        <begin position="1"/>
        <end position="30"/>
    </location>
</feature>
<evidence type="ECO:0000313" key="3">
    <source>
        <dbReference type="Proteomes" id="UP001066276"/>
    </source>
</evidence>
<proteinExistence type="predicted"/>